<sequence length="160" mass="18262">MERTCENFSQERFWFDLTAKLDIDVFPLKSPLDPPAPKDEYQATIAKAKATEYTKKARQAAYVSAEQVQKTRRRLGKTAISIIKTDRRVKRRYSPYISSPLNDSDKQVQEVAGKISKAYVNQGQRSALTNNNPYYNDEYEKYALGQQEEEPVDAGNDGVT</sequence>
<reference evidence="2" key="1">
    <citation type="submission" date="2021-06" db="EMBL/GenBank/DDBJ databases">
        <authorList>
            <person name="Kallberg Y."/>
            <person name="Tangrot J."/>
            <person name="Rosling A."/>
        </authorList>
    </citation>
    <scope>NUCLEOTIDE SEQUENCE</scope>
    <source>
        <strain evidence="2">AZ414A</strain>
    </source>
</reference>
<dbReference type="EMBL" id="CAJVPK010002439">
    <property type="protein sequence ID" value="CAG8613014.1"/>
    <property type="molecule type" value="Genomic_DNA"/>
</dbReference>
<evidence type="ECO:0000256" key="1">
    <source>
        <dbReference type="SAM" id="MobiDB-lite"/>
    </source>
</evidence>
<feature type="compositionally biased region" description="Polar residues" evidence="1">
    <location>
        <begin position="122"/>
        <end position="134"/>
    </location>
</feature>
<gene>
    <name evidence="2" type="ORF">DEBURN_LOCUS10058</name>
</gene>
<keyword evidence="3" id="KW-1185">Reference proteome</keyword>
<comment type="caution">
    <text evidence="2">The sequence shown here is derived from an EMBL/GenBank/DDBJ whole genome shotgun (WGS) entry which is preliminary data.</text>
</comment>
<name>A0A9N9CUF1_9GLOM</name>
<feature type="region of interest" description="Disordered" evidence="1">
    <location>
        <begin position="122"/>
        <end position="160"/>
    </location>
</feature>
<protein>
    <submittedName>
        <fullName evidence="2">9247_t:CDS:1</fullName>
    </submittedName>
</protein>
<organism evidence="2 3">
    <name type="scientific">Diversispora eburnea</name>
    <dbReference type="NCBI Taxonomy" id="1213867"/>
    <lineage>
        <taxon>Eukaryota</taxon>
        <taxon>Fungi</taxon>
        <taxon>Fungi incertae sedis</taxon>
        <taxon>Mucoromycota</taxon>
        <taxon>Glomeromycotina</taxon>
        <taxon>Glomeromycetes</taxon>
        <taxon>Diversisporales</taxon>
        <taxon>Diversisporaceae</taxon>
        <taxon>Diversispora</taxon>
    </lineage>
</organism>
<evidence type="ECO:0000313" key="3">
    <source>
        <dbReference type="Proteomes" id="UP000789706"/>
    </source>
</evidence>
<dbReference type="AlphaFoldDB" id="A0A9N9CUF1"/>
<evidence type="ECO:0000313" key="2">
    <source>
        <dbReference type="EMBL" id="CAG8613014.1"/>
    </source>
</evidence>
<proteinExistence type="predicted"/>
<dbReference type="OrthoDB" id="2476155at2759"/>
<accession>A0A9N9CUF1</accession>
<dbReference type="Proteomes" id="UP000789706">
    <property type="component" value="Unassembled WGS sequence"/>
</dbReference>
<feature type="non-terminal residue" evidence="2">
    <location>
        <position position="1"/>
    </location>
</feature>